<sequence>MGLWRRLKLQAKCSLDKKRNINKGTGGGPPGSPITTIEENVIAVLGDSAEPLENPYDDEGGYAEEIPLTPSVSCHVIICWWINWYVIIWYLSFKVKFTVLHSQVM</sequence>
<accession>A0ABQ8RUK7</accession>
<proteinExistence type="predicted"/>
<dbReference type="Proteomes" id="UP001148838">
    <property type="component" value="Unassembled WGS sequence"/>
</dbReference>
<reference evidence="1 2" key="1">
    <citation type="journal article" date="2022" name="Allergy">
        <title>Genome assembly and annotation of Periplaneta americana reveal a comprehensive cockroach allergen profile.</title>
        <authorList>
            <person name="Wang L."/>
            <person name="Xiong Q."/>
            <person name="Saelim N."/>
            <person name="Wang L."/>
            <person name="Nong W."/>
            <person name="Wan A.T."/>
            <person name="Shi M."/>
            <person name="Liu X."/>
            <person name="Cao Q."/>
            <person name="Hui J.H.L."/>
            <person name="Sookrung N."/>
            <person name="Leung T.F."/>
            <person name="Tungtrongchitr A."/>
            <person name="Tsui S.K.W."/>
        </authorList>
    </citation>
    <scope>NUCLEOTIDE SEQUENCE [LARGE SCALE GENOMIC DNA]</scope>
    <source>
        <strain evidence="1">PWHHKU_190912</strain>
    </source>
</reference>
<gene>
    <name evidence="1" type="ORF">ANN_27962</name>
</gene>
<name>A0ABQ8RUK7_PERAM</name>
<dbReference type="EMBL" id="JAJSOF020000043">
    <property type="protein sequence ID" value="KAJ4425347.1"/>
    <property type="molecule type" value="Genomic_DNA"/>
</dbReference>
<evidence type="ECO:0000313" key="1">
    <source>
        <dbReference type="EMBL" id="KAJ4425347.1"/>
    </source>
</evidence>
<protein>
    <submittedName>
        <fullName evidence="1">Uncharacterized protein</fullName>
    </submittedName>
</protein>
<evidence type="ECO:0000313" key="2">
    <source>
        <dbReference type="Proteomes" id="UP001148838"/>
    </source>
</evidence>
<comment type="caution">
    <text evidence="1">The sequence shown here is derived from an EMBL/GenBank/DDBJ whole genome shotgun (WGS) entry which is preliminary data.</text>
</comment>
<organism evidence="1 2">
    <name type="scientific">Periplaneta americana</name>
    <name type="common">American cockroach</name>
    <name type="synonym">Blatta americana</name>
    <dbReference type="NCBI Taxonomy" id="6978"/>
    <lineage>
        <taxon>Eukaryota</taxon>
        <taxon>Metazoa</taxon>
        <taxon>Ecdysozoa</taxon>
        <taxon>Arthropoda</taxon>
        <taxon>Hexapoda</taxon>
        <taxon>Insecta</taxon>
        <taxon>Pterygota</taxon>
        <taxon>Neoptera</taxon>
        <taxon>Polyneoptera</taxon>
        <taxon>Dictyoptera</taxon>
        <taxon>Blattodea</taxon>
        <taxon>Blattoidea</taxon>
        <taxon>Blattidae</taxon>
        <taxon>Blattinae</taxon>
        <taxon>Periplaneta</taxon>
    </lineage>
</organism>
<keyword evidence="2" id="KW-1185">Reference proteome</keyword>